<protein>
    <submittedName>
        <fullName evidence="1">Uncharacterized protein</fullName>
    </submittedName>
</protein>
<reference evidence="1 2" key="1">
    <citation type="submission" date="2019-01" db="EMBL/GenBank/DDBJ databases">
        <title>Draft genomes of a novel of Aminipila strains.</title>
        <authorList>
            <person name="Ma S."/>
        </authorList>
    </citation>
    <scope>NUCLEOTIDE SEQUENCE [LARGE SCALE GENOMIC DNA]</scope>
    <source>
        <strain evidence="2">JN-39</strain>
    </source>
</reference>
<dbReference type="OrthoDB" id="1969108at2"/>
<dbReference type="AlphaFoldDB" id="A0A410PTS7"/>
<evidence type="ECO:0000313" key="2">
    <source>
        <dbReference type="Proteomes" id="UP000287601"/>
    </source>
</evidence>
<proteinExistence type="predicted"/>
<evidence type="ECO:0000313" key="1">
    <source>
        <dbReference type="EMBL" id="QAT42335.1"/>
    </source>
</evidence>
<dbReference type="KEGG" id="amij:EQM06_03310"/>
<dbReference type="RefSeq" id="WP_128744985.1">
    <property type="nucleotide sequence ID" value="NZ_CP035281.1"/>
</dbReference>
<sequence>MFGLKRVYDNHLYFQRCKLCNNLFLAKTANIPTYCGENCKREAVRLNKQRFDEKAKMLDYERQHKNSYMYWYNKVKKLQNESSGADKRTKVETAFEVFKAKNVERKTAVKDGRMPEKKYIDWLYKQQGEIER</sequence>
<organism evidence="1 2">
    <name type="scientific">Aminipila luticellarii</name>
    <dbReference type="NCBI Taxonomy" id="2507160"/>
    <lineage>
        <taxon>Bacteria</taxon>
        <taxon>Bacillati</taxon>
        <taxon>Bacillota</taxon>
        <taxon>Clostridia</taxon>
        <taxon>Peptostreptococcales</taxon>
        <taxon>Anaerovoracaceae</taxon>
        <taxon>Aminipila</taxon>
    </lineage>
</organism>
<name>A0A410PTS7_9FIRM</name>
<gene>
    <name evidence="1" type="ORF">EQM06_03310</name>
</gene>
<keyword evidence="2" id="KW-1185">Reference proteome</keyword>
<dbReference type="EMBL" id="CP035281">
    <property type="protein sequence ID" value="QAT42335.1"/>
    <property type="molecule type" value="Genomic_DNA"/>
</dbReference>
<dbReference type="Proteomes" id="UP000287601">
    <property type="component" value="Chromosome"/>
</dbReference>
<accession>A0A410PTS7</accession>